<dbReference type="STRING" id="1912961.BU204_28355"/>
<organism evidence="1 2">
    <name type="scientific">Actinophytocola xanthii</name>
    <dbReference type="NCBI Taxonomy" id="1912961"/>
    <lineage>
        <taxon>Bacteria</taxon>
        <taxon>Bacillati</taxon>
        <taxon>Actinomycetota</taxon>
        <taxon>Actinomycetes</taxon>
        <taxon>Pseudonocardiales</taxon>
        <taxon>Pseudonocardiaceae</taxon>
    </lineage>
</organism>
<evidence type="ECO:0000313" key="2">
    <source>
        <dbReference type="Proteomes" id="UP000185596"/>
    </source>
</evidence>
<proteinExistence type="predicted"/>
<sequence length="211" mass="25135">MVGLVVWWQWQERRKKVAEFTAFAQERGWRYLERDRGLVKRFRGSPFGRGHDRRAEHVLRGTHRGRRLVAFEYSYKETEGSGDNRRTRTYPFTVVGLATPAPRPTLELSRENWGRRLLGLVGMRDLQLESEEFNRTFRIRTEDDKFAYDILHPRMMAWMLADERALSIPFRFERGDLVVWTPGKVDRTRIAELLDYACDILDRTPDFVWKP</sequence>
<dbReference type="EMBL" id="MSIE01000058">
    <property type="protein sequence ID" value="OLF13303.1"/>
    <property type="molecule type" value="Genomic_DNA"/>
</dbReference>
<reference evidence="1 2" key="1">
    <citation type="submission" date="2016-12" db="EMBL/GenBank/DDBJ databases">
        <title>The draft genome sequence of Actinophytocola sp. 11-183.</title>
        <authorList>
            <person name="Wang W."/>
            <person name="Yuan L."/>
        </authorList>
    </citation>
    <scope>NUCLEOTIDE SEQUENCE [LARGE SCALE GENOMIC DNA]</scope>
    <source>
        <strain evidence="1 2">11-183</strain>
    </source>
</reference>
<gene>
    <name evidence="1" type="ORF">BU204_28355</name>
</gene>
<keyword evidence="2" id="KW-1185">Reference proteome</keyword>
<accession>A0A1Q8CG50</accession>
<dbReference type="AlphaFoldDB" id="A0A1Q8CG50"/>
<dbReference type="Proteomes" id="UP000185596">
    <property type="component" value="Unassembled WGS sequence"/>
</dbReference>
<evidence type="ECO:0008006" key="3">
    <source>
        <dbReference type="Google" id="ProtNLM"/>
    </source>
</evidence>
<evidence type="ECO:0000313" key="1">
    <source>
        <dbReference type="EMBL" id="OLF13303.1"/>
    </source>
</evidence>
<comment type="caution">
    <text evidence="1">The sequence shown here is derived from an EMBL/GenBank/DDBJ whole genome shotgun (WGS) entry which is preliminary data.</text>
</comment>
<name>A0A1Q8CG50_9PSEU</name>
<protein>
    <recommendedName>
        <fullName evidence="3">DUF3137 domain-containing protein</fullName>
    </recommendedName>
</protein>